<protein>
    <submittedName>
        <fullName evidence="14">Mg2+/Co2+ transporter CorB</fullName>
    </submittedName>
</protein>
<evidence type="ECO:0000256" key="7">
    <source>
        <dbReference type="ARBA" id="ARBA00023122"/>
    </source>
</evidence>
<evidence type="ECO:0000256" key="4">
    <source>
        <dbReference type="ARBA" id="ARBA00022692"/>
    </source>
</evidence>
<sequence>MAVNRYRLKSLVKAGHRGARLAERLLVRTDKLLGVILLGNNLVNAAAAALVTVIAFRLFGENEYALSLATVCVTFLILVFSEVSPKVMGAAYPERVAPVVSYVLSPLLKLMQPAVWFINLFVNALLRLLRLRPPDLASGSVMGVEELRTLLAESGHMLPKAHRGILLNLFDLEKITVDDVMRPRGQIEAIDLLSHPDELYQELATSHHARVLAYEGEVNNVVGIVKVRRVLAHCADGKVDMDTLREQLRQPYFIPSGTPLLTQLHAFQETHQTFGLVVDEYGDLLGLVTVDDILEEIVGEFAAASPLQSPLVIADEDGSWLVEGSSSIRELNRRLGLALPQEDARTLNGLILEHLEAMPEAGVSVMIAGYPMEVIQVQDRMVKTARIYPRRPEAGETRADL</sequence>
<keyword evidence="5" id="KW-0677">Repeat</keyword>
<dbReference type="SUPFAM" id="SSF54631">
    <property type="entry name" value="CBS-domain pair"/>
    <property type="match status" value="1"/>
</dbReference>
<dbReference type="EMBL" id="SLZY01000004">
    <property type="protein sequence ID" value="TCS72591.1"/>
    <property type="molecule type" value="Genomic_DNA"/>
</dbReference>
<dbReference type="CDD" id="cd04590">
    <property type="entry name" value="CBS_pair_CorC_HlyC_assoc"/>
    <property type="match status" value="1"/>
</dbReference>
<dbReference type="PROSITE" id="PS51846">
    <property type="entry name" value="CNNM"/>
    <property type="match status" value="1"/>
</dbReference>
<evidence type="ECO:0000259" key="13">
    <source>
        <dbReference type="PROSITE" id="PS51846"/>
    </source>
</evidence>
<evidence type="ECO:0000256" key="10">
    <source>
        <dbReference type="PROSITE-ProRule" id="PRU01193"/>
    </source>
</evidence>
<feature type="transmembrane region" description="Helical" evidence="11">
    <location>
        <begin position="100"/>
        <end position="122"/>
    </location>
</feature>
<dbReference type="InterPro" id="IPR000644">
    <property type="entry name" value="CBS_dom"/>
</dbReference>
<organism evidence="14 15">
    <name type="scientific">Sulfuritortus calidifontis</name>
    <dbReference type="NCBI Taxonomy" id="1914471"/>
    <lineage>
        <taxon>Bacteria</taxon>
        <taxon>Pseudomonadati</taxon>
        <taxon>Pseudomonadota</taxon>
        <taxon>Betaproteobacteria</taxon>
        <taxon>Nitrosomonadales</taxon>
        <taxon>Thiobacillaceae</taxon>
        <taxon>Sulfuritortus</taxon>
    </lineage>
</organism>
<comment type="subcellular location">
    <subcellularLocation>
        <location evidence="1">Cell membrane</location>
        <topology evidence="1">Multi-pass membrane protein</topology>
    </subcellularLocation>
</comment>
<evidence type="ECO:0000313" key="15">
    <source>
        <dbReference type="Proteomes" id="UP000295135"/>
    </source>
</evidence>
<keyword evidence="6 10" id="KW-1133">Transmembrane helix</keyword>
<name>A0A4R3JZH0_9PROT</name>
<proteinExistence type="inferred from homology"/>
<evidence type="ECO:0000256" key="1">
    <source>
        <dbReference type="ARBA" id="ARBA00004651"/>
    </source>
</evidence>
<dbReference type="AlphaFoldDB" id="A0A4R3JZH0"/>
<dbReference type="PANTHER" id="PTHR22777:SF32">
    <property type="entry name" value="UPF0053 INNER MEMBRANE PROTEIN YFJD"/>
    <property type="match status" value="1"/>
</dbReference>
<evidence type="ECO:0000256" key="5">
    <source>
        <dbReference type="ARBA" id="ARBA00022737"/>
    </source>
</evidence>
<gene>
    <name evidence="14" type="ORF">EDC61_1041</name>
</gene>
<dbReference type="SMART" id="SM01091">
    <property type="entry name" value="CorC_HlyC"/>
    <property type="match status" value="1"/>
</dbReference>
<feature type="domain" description="CNNM transmembrane" evidence="13">
    <location>
        <begin position="1"/>
        <end position="162"/>
    </location>
</feature>
<evidence type="ECO:0000256" key="9">
    <source>
        <dbReference type="PROSITE-ProRule" id="PRU00703"/>
    </source>
</evidence>
<evidence type="ECO:0000256" key="2">
    <source>
        <dbReference type="ARBA" id="ARBA00006337"/>
    </source>
</evidence>
<dbReference type="InterPro" id="IPR046342">
    <property type="entry name" value="CBS_dom_sf"/>
</dbReference>
<dbReference type="InterPro" id="IPR016169">
    <property type="entry name" value="FAD-bd_PCMH_sub2"/>
</dbReference>
<dbReference type="InterPro" id="IPR005170">
    <property type="entry name" value="Transptr-assoc_dom"/>
</dbReference>
<evidence type="ECO:0000256" key="6">
    <source>
        <dbReference type="ARBA" id="ARBA00022989"/>
    </source>
</evidence>
<evidence type="ECO:0000313" key="14">
    <source>
        <dbReference type="EMBL" id="TCS72591.1"/>
    </source>
</evidence>
<dbReference type="InterPro" id="IPR044751">
    <property type="entry name" value="Ion_transp-like_CBS"/>
</dbReference>
<comment type="similarity">
    <text evidence="2">Belongs to the UPF0053 family.</text>
</comment>
<evidence type="ECO:0000256" key="3">
    <source>
        <dbReference type="ARBA" id="ARBA00022475"/>
    </source>
</evidence>
<dbReference type="Pfam" id="PF03471">
    <property type="entry name" value="CorC_HlyC"/>
    <property type="match status" value="1"/>
</dbReference>
<feature type="transmembrane region" description="Helical" evidence="11">
    <location>
        <begin position="32"/>
        <end position="56"/>
    </location>
</feature>
<dbReference type="PANTHER" id="PTHR22777">
    <property type="entry name" value="HEMOLYSIN-RELATED"/>
    <property type="match status" value="1"/>
</dbReference>
<dbReference type="Gene3D" id="3.10.580.10">
    <property type="entry name" value="CBS-domain"/>
    <property type="match status" value="1"/>
</dbReference>
<reference evidence="14 15" key="1">
    <citation type="submission" date="2019-03" db="EMBL/GenBank/DDBJ databases">
        <title>Genomic Encyclopedia of Type Strains, Phase IV (KMG-IV): sequencing the most valuable type-strain genomes for metagenomic binning, comparative biology and taxonomic classification.</title>
        <authorList>
            <person name="Goeker M."/>
        </authorList>
    </citation>
    <scope>NUCLEOTIDE SEQUENCE [LARGE SCALE GENOMIC DNA]</scope>
    <source>
        <strain evidence="14 15">DSM 103923</strain>
    </source>
</reference>
<accession>A0A4R3JZH0</accession>
<keyword evidence="15" id="KW-1185">Reference proteome</keyword>
<dbReference type="SUPFAM" id="SSF56176">
    <property type="entry name" value="FAD-binding/transporter-associated domain-like"/>
    <property type="match status" value="1"/>
</dbReference>
<evidence type="ECO:0000256" key="8">
    <source>
        <dbReference type="ARBA" id="ARBA00023136"/>
    </source>
</evidence>
<dbReference type="PROSITE" id="PS51371">
    <property type="entry name" value="CBS"/>
    <property type="match status" value="1"/>
</dbReference>
<dbReference type="InterPro" id="IPR002550">
    <property type="entry name" value="CNNM"/>
</dbReference>
<feature type="transmembrane region" description="Helical" evidence="11">
    <location>
        <begin position="63"/>
        <end position="80"/>
    </location>
</feature>
<keyword evidence="7 9" id="KW-0129">CBS domain</keyword>
<comment type="caution">
    <text evidence="14">The sequence shown here is derived from an EMBL/GenBank/DDBJ whole genome shotgun (WGS) entry which is preliminary data.</text>
</comment>
<keyword evidence="3" id="KW-1003">Cell membrane</keyword>
<dbReference type="GO" id="GO:0005886">
    <property type="term" value="C:plasma membrane"/>
    <property type="evidence" value="ECO:0007669"/>
    <property type="project" value="UniProtKB-SubCell"/>
</dbReference>
<evidence type="ECO:0000256" key="11">
    <source>
        <dbReference type="SAM" id="Phobius"/>
    </source>
</evidence>
<dbReference type="Gene3D" id="3.30.465.10">
    <property type="match status" value="1"/>
</dbReference>
<dbReference type="InterPro" id="IPR036318">
    <property type="entry name" value="FAD-bd_PCMH-like_sf"/>
</dbReference>
<dbReference type="Proteomes" id="UP000295135">
    <property type="component" value="Unassembled WGS sequence"/>
</dbReference>
<feature type="domain" description="CBS" evidence="12">
    <location>
        <begin position="241"/>
        <end position="305"/>
    </location>
</feature>
<keyword evidence="8 10" id="KW-0472">Membrane</keyword>
<dbReference type="Pfam" id="PF00571">
    <property type="entry name" value="CBS"/>
    <property type="match status" value="1"/>
</dbReference>
<dbReference type="GO" id="GO:0050660">
    <property type="term" value="F:flavin adenine dinucleotide binding"/>
    <property type="evidence" value="ECO:0007669"/>
    <property type="project" value="InterPro"/>
</dbReference>
<evidence type="ECO:0000259" key="12">
    <source>
        <dbReference type="PROSITE" id="PS51371"/>
    </source>
</evidence>
<keyword evidence="4 10" id="KW-0812">Transmembrane</keyword>
<dbReference type="Pfam" id="PF01595">
    <property type="entry name" value="CNNM"/>
    <property type="match status" value="1"/>
</dbReference>